<keyword evidence="12" id="KW-1185">Reference proteome</keyword>
<keyword evidence="6" id="KW-0508">mRNA splicing</keyword>
<reference evidence="12" key="1">
    <citation type="submission" date="2015-10" db="EMBL/GenBank/DDBJ databases">
        <authorList>
            <person name="Devillers H."/>
        </authorList>
    </citation>
    <scope>NUCLEOTIDE SEQUENCE [LARGE SCALE GENOMIC DNA]</scope>
</reference>
<dbReference type="Proteomes" id="UP000236544">
    <property type="component" value="Unassembled WGS sequence"/>
</dbReference>
<evidence type="ECO:0000313" key="11">
    <source>
        <dbReference type="EMBL" id="CUS21809.1"/>
    </source>
</evidence>
<feature type="repeat" description="WD" evidence="9">
    <location>
        <begin position="165"/>
        <end position="207"/>
    </location>
</feature>
<evidence type="ECO:0000256" key="4">
    <source>
        <dbReference type="ARBA" id="ARBA00022728"/>
    </source>
</evidence>
<dbReference type="PANTHER" id="PTHR43979:SF1">
    <property type="entry name" value="PRE-MRNA-PROCESSING FACTOR 17"/>
    <property type="match status" value="1"/>
</dbReference>
<feature type="compositionally biased region" description="Polar residues" evidence="10">
    <location>
        <begin position="20"/>
        <end position="37"/>
    </location>
</feature>
<dbReference type="InterPro" id="IPR032847">
    <property type="entry name" value="PRPF17"/>
</dbReference>
<dbReference type="SMART" id="SM00320">
    <property type="entry name" value="WD40"/>
    <property type="match status" value="6"/>
</dbReference>
<name>A0A0P1KPT6_9SACH</name>
<feature type="compositionally biased region" description="Basic and acidic residues" evidence="10">
    <location>
        <begin position="107"/>
        <end position="121"/>
    </location>
</feature>
<feature type="region of interest" description="Disordered" evidence="10">
    <location>
        <begin position="1"/>
        <end position="123"/>
    </location>
</feature>
<keyword evidence="4" id="KW-0747">Spliceosome</keyword>
<dbReference type="InterPro" id="IPR020472">
    <property type="entry name" value="WD40_PAC1"/>
</dbReference>
<dbReference type="InterPro" id="IPR036322">
    <property type="entry name" value="WD40_repeat_dom_sf"/>
</dbReference>
<evidence type="ECO:0000256" key="5">
    <source>
        <dbReference type="ARBA" id="ARBA00022737"/>
    </source>
</evidence>
<feature type="compositionally biased region" description="Low complexity" evidence="10">
    <location>
        <begin position="71"/>
        <end position="90"/>
    </location>
</feature>
<dbReference type="Gene3D" id="2.130.10.10">
    <property type="entry name" value="YVTN repeat-like/Quinoprotein amine dehydrogenase"/>
    <property type="match status" value="1"/>
</dbReference>
<dbReference type="GO" id="GO:0000398">
    <property type="term" value="P:mRNA splicing, via spliceosome"/>
    <property type="evidence" value="ECO:0007669"/>
    <property type="project" value="InterPro"/>
</dbReference>
<proteinExistence type="predicted"/>
<protein>
    <recommendedName>
        <fullName evidence="8">Pre-mRNA-processing factor 17</fullName>
    </recommendedName>
</protein>
<feature type="repeat" description="WD" evidence="9">
    <location>
        <begin position="296"/>
        <end position="328"/>
    </location>
</feature>
<dbReference type="PROSITE" id="PS50294">
    <property type="entry name" value="WD_REPEATS_REGION"/>
    <property type="match status" value="3"/>
</dbReference>
<feature type="compositionally biased region" description="Basic residues" evidence="10">
    <location>
        <begin position="59"/>
        <end position="69"/>
    </location>
</feature>
<dbReference type="GO" id="GO:0071013">
    <property type="term" value="C:catalytic step 2 spliceosome"/>
    <property type="evidence" value="ECO:0007669"/>
    <property type="project" value="InterPro"/>
</dbReference>
<keyword evidence="7" id="KW-0539">Nucleus</keyword>
<dbReference type="FunFam" id="2.130.10.10:FF:000034">
    <property type="entry name" value="Pre-mRNA-processing factor 17, putative"/>
    <property type="match status" value="1"/>
</dbReference>
<evidence type="ECO:0000256" key="10">
    <source>
        <dbReference type="SAM" id="MobiDB-lite"/>
    </source>
</evidence>
<dbReference type="OrthoDB" id="10257301at2759"/>
<evidence type="ECO:0000256" key="3">
    <source>
        <dbReference type="ARBA" id="ARBA00022664"/>
    </source>
</evidence>
<comment type="subcellular location">
    <subcellularLocation>
        <location evidence="1">Nucleus</location>
    </subcellularLocation>
</comment>
<evidence type="ECO:0000256" key="8">
    <source>
        <dbReference type="ARBA" id="ARBA00068146"/>
    </source>
</evidence>
<dbReference type="InterPro" id="IPR001680">
    <property type="entry name" value="WD40_rpt"/>
</dbReference>
<keyword evidence="5" id="KW-0677">Repeat</keyword>
<evidence type="ECO:0000256" key="7">
    <source>
        <dbReference type="ARBA" id="ARBA00023242"/>
    </source>
</evidence>
<organism evidence="11 12">
    <name type="scientific">Lachancea quebecensis</name>
    <dbReference type="NCBI Taxonomy" id="1654605"/>
    <lineage>
        <taxon>Eukaryota</taxon>
        <taxon>Fungi</taxon>
        <taxon>Dikarya</taxon>
        <taxon>Ascomycota</taxon>
        <taxon>Saccharomycotina</taxon>
        <taxon>Saccharomycetes</taxon>
        <taxon>Saccharomycetales</taxon>
        <taxon>Saccharomycetaceae</taxon>
        <taxon>Lachancea</taxon>
    </lineage>
</organism>
<feature type="compositionally biased region" description="Low complexity" evidence="10">
    <location>
        <begin position="8"/>
        <end position="18"/>
    </location>
</feature>
<dbReference type="PRINTS" id="PR00320">
    <property type="entry name" value="GPROTEINBRPT"/>
</dbReference>
<sequence>MPLVDGYSSDSDSSSHSHGQNEILTETVNGHNGNVSTVVHLPQLEPTIQVAKRPNNQKTRAKHKRRKGKGPWASWSSSEESGGEPDPGAAVQMEKESSALLEDEELESSKDEETLSSERTHFYGTSETDYQGRSFLHPPIEADVDFSKPELSFRCYLPKKTIYSYQGHHNGTTTIKMFPKSGHLFLSGGNDNKVKLWDVYHKRELLRDYCGHSKAVRGVSFDGTGSSFLSVSYDQHMKIWDTETGDIRHRYKFPAVPNCAEFSPVNPNELIVGLSNSEVRHFDLRVAHKDGLVQVYDHHLSSIIALKYFPDGTKFISSSEDKSMRIWDNQVNIPIKQISDTAQYSMPYVDVHPEHHYFATQSMDNAIYAFSMKPKYRRNPKKRFEGHKCAGYGIGFGFSPDGQYLASGDTKGRVYIWDWKTTRLLKHFEVPDKKAVVAVTWAPQETSKILCAGNGGRIFLYD</sequence>
<dbReference type="InterPro" id="IPR015943">
    <property type="entry name" value="WD40/YVTN_repeat-like_dom_sf"/>
</dbReference>
<evidence type="ECO:0000256" key="6">
    <source>
        <dbReference type="ARBA" id="ARBA00023187"/>
    </source>
</evidence>
<evidence type="ECO:0000256" key="2">
    <source>
        <dbReference type="ARBA" id="ARBA00022574"/>
    </source>
</evidence>
<evidence type="ECO:0000256" key="1">
    <source>
        <dbReference type="ARBA" id="ARBA00004123"/>
    </source>
</evidence>
<feature type="repeat" description="WD" evidence="9">
    <location>
        <begin position="398"/>
        <end position="427"/>
    </location>
</feature>
<accession>A0A0P1KPT6</accession>
<dbReference type="PROSITE" id="PS50082">
    <property type="entry name" value="WD_REPEATS_2"/>
    <property type="match status" value="4"/>
</dbReference>
<keyword evidence="3" id="KW-0507">mRNA processing</keyword>
<dbReference type="EMBL" id="LN890563">
    <property type="protein sequence ID" value="CUS21809.1"/>
    <property type="molecule type" value="Genomic_DNA"/>
</dbReference>
<dbReference type="Pfam" id="PF00400">
    <property type="entry name" value="WD40"/>
    <property type="match status" value="4"/>
</dbReference>
<gene>
    <name evidence="11" type="ORF">LAQU0_S04e01288g</name>
</gene>
<dbReference type="GO" id="GO:0003729">
    <property type="term" value="F:mRNA binding"/>
    <property type="evidence" value="ECO:0007669"/>
    <property type="project" value="TreeGrafter"/>
</dbReference>
<keyword evidence="2 9" id="KW-0853">WD repeat</keyword>
<evidence type="ECO:0000313" key="12">
    <source>
        <dbReference type="Proteomes" id="UP000236544"/>
    </source>
</evidence>
<dbReference type="SUPFAM" id="SSF50978">
    <property type="entry name" value="WD40 repeat-like"/>
    <property type="match status" value="1"/>
</dbReference>
<evidence type="ECO:0000256" key="9">
    <source>
        <dbReference type="PROSITE-ProRule" id="PRU00221"/>
    </source>
</evidence>
<dbReference type="PANTHER" id="PTHR43979">
    <property type="entry name" value="PRE-MRNA-PROCESSING FACTOR 17"/>
    <property type="match status" value="1"/>
</dbReference>
<feature type="repeat" description="WD" evidence="9">
    <location>
        <begin position="209"/>
        <end position="250"/>
    </location>
</feature>
<dbReference type="AlphaFoldDB" id="A0A0P1KPT6"/>